<keyword evidence="4" id="KW-0408">Iron</keyword>
<keyword evidence="2" id="KW-0949">S-adenosyl-L-methionine</keyword>
<proteinExistence type="predicted"/>
<evidence type="ECO:0000313" key="8">
    <source>
        <dbReference type="Proteomes" id="UP000017148"/>
    </source>
</evidence>
<dbReference type="Pfam" id="PF04055">
    <property type="entry name" value="Radical_SAM"/>
    <property type="match status" value="1"/>
</dbReference>
<evidence type="ECO:0000256" key="1">
    <source>
        <dbReference type="ARBA" id="ARBA00001966"/>
    </source>
</evidence>
<evidence type="ECO:0000256" key="5">
    <source>
        <dbReference type="ARBA" id="ARBA00023014"/>
    </source>
</evidence>
<keyword evidence="3" id="KW-0479">Metal-binding</keyword>
<dbReference type="GO" id="GO:0051536">
    <property type="term" value="F:iron-sulfur cluster binding"/>
    <property type="evidence" value="ECO:0007669"/>
    <property type="project" value="UniProtKB-KW"/>
</dbReference>
<dbReference type="SFLD" id="SFLDS00029">
    <property type="entry name" value="Radical_SAM"/>
    <property type="match status" value="1"/>
</dbReference>
<dbReference type="InterPro" id="IPR058240">
    <property type="entry name" value="rSAM_sf"/>
</dbReference>
<dbReference type="CDD" id="cd01335">
    <property type="entry name" value="Radical_SAM"/>
    <property type="match status" value="1"/>
</dbReference>
<dbReference type="OrthoDB" id="7021155at2"/>
<feature type="domain" description="Radical SAM core" evidence="6">
    <location>
        <begin position="1"/>
        <end position="215"/>
    </location>
</feature>
<dbReference type="SUPFAM" id="SSF102114">
    <property type="entry name" value="Radical SAM enzymes"/>
    <property type="match status" value="1"/>
</dbReference>
<evidence type="ECO:0000256" key="4">
    <source>
        <dbReference type="ARBA" id="ARBA00023004"/>
    </source>
</evidence>
<dbReference type="SFLD" id="SFLDG01067">
    <property type="entry name" value="SPASM/twitch_domain_containing"/>
    <property type="match status" value="1"/>
</dbReference>
<dbReference type="GO" id="GO:0046872">
    <property type="term" value="F:metal ion binding"/>
    <property type="evidence" value="ECO:0007669"/>
    <property type="project" value="UniProtKB-KW"/>
</dbReference>
<dbReference type="Proteomes" id="UP000017148">
    <property type="component" value="Unassembled WGS sequence"/>
</dbReference>
<comment type="cofactor">
    <cofactor evidence="1">
        <name>[4Fe-4S] cluster</name>
        <dbReference type="ChEBI" id="CHEBI:49883"/>
    </cofactor>
</comment>
<gene>
    <name evidence="7" type="ORF">CALK_0558</name>
</gene>
<name>U7D8T2_9BACT</name>
<dbReference type="PANTHER" id="PTHR11228:SF7">
    <property type="entry name" value="PQQA PEPTIDE CYCLASE"/>
    <property type="match status" value="1"/>
</dbReference>
<keyword evidence="5" id="KW-0411">Iron-sulfur</keyword>
<dbReference type="eggNOG" id="COG0535">
    <property type="taxonomic scope" value="Bacteria"/>
</dbReference>
<dbReference type="PROSITE" id="PS51918">
    <property type="entry name" value="RADICAL_SAM"/>
    <property type="match status" value="1"/>
</dbReference>
<accession>U7D8T2</accession>
<dbReference type="RefSeq" id="WP_022636088.1">
    <property type="nucleotide sequence ID" value="NZ_ASJR01000004.1"/>
</dbReference>
<dbReference type="GO" id="GO:0003824">
    <property type="term" value="F:catalytic activity"/>
    <property type="evidence" value="ECO:0007669"/>
    <property type="project" value="InterPro"/>
</dbReference>
<dbReference type="Gene3D" id="3.20.20.70">
    <property type="entry name" value="Aldolase class I"/>
    <property type="match status" value="1"/>
</dbReference>
<dbReference type="InterPro" id="IPR050377">
    <property type="entry name" value="Radical_SAM_PqqE_MftC-like"/>
</dbReference>
<dbReference type="PANTHER" id="PTHR11228">
    <property type="entry name" value="RADICAL SAM DOMAIN PROTEIN"/>
    <property type="match status" value="1"/>
</dbReference>
<reference evidence="7 8" key="1">
    <citation type="journal article" date="2013" name="Environ. Microbiol.">
        <title>Genome analysis of Chitinivibrio alkaliphilus gen. nov., sp. nov., a novel extremely haloalkaliphilic anaerobic chitinolytic bacterium from the candidate phylum Termite Group 3.</title>
        <authorList>
            <person name="Sorokin D.Y."/>
            <person name="Gumerov V.M."/>
            <person name="Rakitin A.L."/>
            <person name="Beletsky A.V."/>
            <person name="Damste J.S."/>
            <person name="Muyzer G."/>
            <person name="Mardanov A.V."/>
            <person name="Ravin N.V."/>
        </authorList>
    </citation>
    <scope>NUCLEOTIDE SEQUENCE [LARGE SCALE GENOMIC DNA]</scope>
    <source>
        <strain evidence="7 8">ACht1</strain>
    </source>
</reference>
<evidence type="ECO:0000256" key="3">
    <source>
        <dbReference type="ARBA" id="ARBA00022723"/>
    </source>
</evidence>
<organism evidence="7 8">
    <name type="scientific">Chitinivibrio alkaliphilus ACht1</name>
    <dbReference type="NCBI Taxonomy" id="1313304"/>
    <lineage>
        <taxon>Bacteria</taxon>
        <taxon>Pseudomonadati</taxon>
        <taxon>Fibrobacterota</taxon>
        <taxon>Chitinivibrionia</taxon>
        <taxon>Chitinivibrionales</taxon>
        <taxon>Chitinivibrionaceae</taxon>
        <taxon>Chitinivibrio</taxon>
    </lineage>
</organism>
<dbReference type="InterPro" id="IPR013785">
    <property type="entry name" value="Aldolase_TIM"/>
</dbReference>
<dbReference type="AlphaFoldDB" id="U7D8T2"/>
<keyword evidence="8" id="KW-1185">Reference proteome</keyword>
<evidence type="ECO:0000259" key="6">
    <source>
        <dbReference type="PROSITE" id="PS51918"/>
    </source>
</evidence>
<dbReference type="EMBL" id="ASJR01000004">
    <property type="protein sequence ID" value="ERP38789.1"/>
    <property type="molecule type" value="Genomic_DNA"/>
</dbReference>
<sequence>MKKPLLLHYYITEACNAKCTFCNIWKKKSPQYANPSHVLSNIREARKVGCRFVDFTGGEPLLHKDLPLFLSAAKEEGLITSVTTNTLLFKKRVSQLIGKIDLLHFSLDSDTAEEHDMLRGVRSYHSVLEAIDIACAHKMKPDILFTYTNENIHSLKGVISLCEEKKLMLILDPVFSDTGHDPVSASTHEYALQWAKHPRVYLNKAHLTLRQRGGNSTTAPRCKAVQSTVVILPDNTLALPCYHNKETAIPITPDLSTAYASYKRHAYLVTEGSHPYCSGCHINCYFDPSYLYRYDSLFLQSLAAKGRYFLQKYLKDFPFNR</sequence>
<dbReference type="STRING" id="1313304.CALK_0558"/>
<comment type="caution">
    <text evidence="7">The sequence shown here is derived from an EMBL/GenBank/DDBJ whole genome shotgun (WGS) entry which is preliminary data.</text>
</comment>
<evidence type="ECO:0000256" key="2">
    <source>
        <dbReference type="ARBA" id="ARBA00022691"/>
    </source>
</evidence>
<dbReference type="InterPro" id="IPR007197">
    <property type="entry name" value="rSAM"/>
</dbReference>
<evidence type="ECO:0000313" key="7">
    <source>
        <dbReference type="EMBL" id="ERP38789.1"/>
    </source>
</evidence>
<protein>
    <submittedName>
        <fullName evidence="7">Radical SAM domain-containing protein</fullName>
    </submittedName>
</protein>